<dbReference type="Gene3D" id="3.30.920.10">
    <property type="entry name" value="Frataxin/CyaY"/>
    <property type="match status" value="1"/>
</dbReference>
<dbReference type="GO" id="GO:0016226">
    <property type="term" value="P:iron-sulfur cluster assembly"/>
    <property type="evidence" value="ECO:0007669"/>
    <property type="project" value="UniProtKB-UniRule"/>
</dbReference>
<comment type="caution">
    <text evidence="5">The sequence shown here is derived from an EMBL/GenBank/DDBJ whole genome shotgun (WGS) entry which is preliminary data.</text>
</comment>
<dbReference type="Proteomes" id="UP000020077">
    <property type="component" value="Unassembled WGS sequence"/>
</dbReference>
<evidence type="ECO:0000256" key="2">
    <source>
        <dbReference type="ARBA" id="ARBA00022723"/>
    </source>
</evidence>
<gene>
    <name evidence="4" type="primary">cyaY</name>
    <name evidence="5" type="ORF">AW09_000017</name>
</gene>
<dbReference type="PANTHER" id="PTHR16821">
    <property type="entry name" value="FRATAXIN"/>
    <property type="match status" value="1"/>
</dbReference>
<dbReference type="InterPro" id="IPR002908">
    <property type="entry name" value="Frataxin/CyaY"/>
</dbReference>
<accession>A0A080M0F0</accession>
<dbReference type="SMART" id="SM01219">
    <property type="entry name" value="Frataxin_Cyay"/>
    <property type="match status" value="1"/>
</dbReference>
<comment type="function">
    <text evidence="4">Involved in iron-sulfur (Fe-S) cluster assembly. May act as a regulator of Fe-S biogenesis.</text>
</comment>
<dbReference type="GO" id="GO:0005737">
    <property type="term" value="C:cytoplasm"/>
    <property type="evidence" value="ECO:0007669"/>
    <property type="project" value="UniProtKB-ARBA"/>
</dbReference>
<reference evidence="5 6" key="1">
    <citation type="submission" date="2014-02" db="EMBL/GenBank/DDBJ databases">
        <title>Expanding our view of genomic diversity in Candidatus Accumulibacter clades.</title>
        <authorList>
            <person name="Skennerton C.T."/>
            <person name="Barr J.J."/>
            <person name="Slater F.R."/>
            <person name="Bond P.L."/>
            <person name="Tyson G.W."/>
        </authorList>
    </citation>
    <scope>NUCLEOTIDE SEQUENCE [LARGE SCALE GENOMIC DNA]</scope>
    <source>
        <strain evidence="6">BA-91</strain>
    </source>
</reference>
<dbReference type="InterPro" id="IPR047584">
    <property type="entry name" value="CyaY"/>
</dbReference>
<sequence>MNDKEFNALAEATFQQIEGALERSGADLDFAMVSDSVLEIECSDGSKIIVNRHDAAQEIWVAARSGGFHYHWDGSRWQDTRHDEELMAALSRIVSQQTGEIVSLL</sequence>
<dbReference type="HAMAP" id="MF_00142">
    <property type="entry name" value="CyaY"/>
    <property type="match status" value="1"/>
</dbReference>
<proteinExistence type="inferred from homology"/>
<evidence type="ECO:0000256" key="4">
    <source>
        <dbReference type="HAMAP-Rule" id="MF_00142"/>
    </source>
</evidence>
<dbReference type="NCBIfam" id="TIGR03421">
    <property type="entry name" value="FeS_CyaY"/>
    <property type="match status" value="1"/>
</dbReference>
<keyword evidence="3 4" id="KW-0408">Iron</keyword>
<protein>
    <recommendedName>
        <fullName evidence="4">Iron-sulfur cluster assembly protein CyaY</fullName>
    </recommendedName>
</protein>
<dbReference type="PANTHER" id="PTHR16821:SF2">
    <property type="entry name" value="FRATAXIN, MITOCHONDRIAL"/>
    <property type="match status" value="1"/>
</dbReference>
<dbReference type="GO" id="GO:0008199">
    <property type="term" value="F:ferric iron binding"/>
    <property type="evidence" value="ECO:0007669"/>
    <property type="project" value="InterPro"/>
</dbReference>
<dbReference type="InterPro" id="IPR036524">
    <property type="entry name" value="Frataxin/CyaY_sf"/>
</dbReference>
<dbReference type="PROSITE" id="PS01344">
    <property type="entry name" value="FRATAXIN_1"/>
    <property type="match status" value="1"/>
</dbReference>
<dbReference type="SUPFAM" id="SSF55387">
    <property type="entry name" value="Frataxin/Nqo15-like"/>
    <property type="match status" value="1"/>
</dbReference>
<dbReference type="AlphaFoldDB" id="A0A080M0F0"/>
<evidence type="ECO:0000313" key="5">
    <source>
        <dbReference type="EMBL" id="KFB74658.1"/>
    </source>
</evidence>
<evidence type="ECO:0000256" key="1">
    <source>
        <dbReference type="ARBA" id="ARBA00008183"/>
    </source>
</evidence>
<organism evidence="5 6">
    <name type="scientific">Candidatus Accumulibacter phosphatis</name>
    <dbReference type="NCBI Taxonomy" id="327160"/>
    <lineage>
        <taxon>Bacteria</taxon>
        <taxon>Pseudomonadati</taxon>
        <taxon>Pseudomonadota</taxon>
        <taxon>Betaproteobacteria</taxon>
        <taxon>Candidatus Accumulibacter</taxon>
    </lineage>
</organism>
<keyword evidence="2 4" id="KW-0479">Metal-binding</keyword>
<comment type="similarity">
    <text evidence="1 4">Belongs to the frataxin family.</text>
</comment>
<evidence type="ECO:0000313" key="6">
    <source>
        <dbReference type="Proteomes" id="UP000020077"/>
    </source>
</evidence>
<dbReference type="Pfam" id="PF01491">
    <property type="entry name" value="Frataxin_Cyay"/>
    <property type="match status" value="1"/>
</dbReference>
<dbReference type="InterPro" id="IPR020895">
    <property type="entry name" value="Frataxin_CS"/>
</dbReference>
<name>A0A080M0F0_9PROT</name>
<dbReference type="PROSITE" id="PS50810">
    <property type="entry name" value="FRATAXIN_2"/>
    <property type="match status" value="1"/>
</dbReference>
<dbReference type="EMBL" id="JDVG02000004">
    <property type="protein sequence ID" value="KFB74658.1"/>
    <property type="molecule type" value="Genomic_DNA"/>
</dbReference>
<evidence type="ECO:0000256" key="3">
    <source>
        <dbReference type="ARBA" id="ARBA00023004"/>
    </source>
</evidence>